<name>A0A9D4VBT6_ADICA</name>
<sequence>MGGEKIGKHDSSREDQSLSKILVRLEHDWDGFLFGNYRVPACWEQLQSLFQGL</sequence>
<keyword evidence="2" id="KW-1185">Reference proteome</keyword>
<evidence type="ECO:0000313" key="2">
    <source>
        <dbReference type="Proteomes" id="UP000886520"/>
    </source>
</evidence>
<proteinExistence type="predicted"/>
<evidence type="ECO:0000313" key="1">
    <source>
        <dbReference type="EMBL" id="KAI5083165.1"/>
    </source>
</evidence>
<accession>A0A9D4VBT6</accession>
<dbReference type="AlphaFoldDB" id="A0A9D4VBT6"/>
<dbReference type="EMBL" id="JABFUD020000002">
    <property type="protein sequence ID" value="KAI5083165.1"/>
    <property type="molecule type" value="Genomic_DNA"/>
</dbReference>
<dbReference type="Proteomes" id="UP000886520">
    <property type="component" value="Chromosome 3"/>
</dbReference>
<protein>
    <submittedName>
        <fullName evidence="1">Uncharacterized protein</fullName>
    </submittedName>
</protein>
<organism evidence="1 2">
    <name type="scientific">Adiantum capillus-veneris</name>
    <name type="common">Maidenhair fern</name>
    <dbReference type="NCBI Taxonomy" id="13818"/>
    <lineage>
        <taxon>Eukaryota</taxon>
        <taxon>Viridiplantae</taxon>
        <taxon>Streptophyta</taxon>
        <taxon>Embryophyta</taxon>
        <taxon>Tracheophyta</taxon>
        <taxon>Polypodiopsida</taxon>
        <taxon>Polypodiidae</taxon>
        <taxon>Polypodiales</taxon>
        <taxon>Pteridineae</taxon>
        <taxon>Pteridaceae</taxon>
        <taxon>Vittarioideae</taxon>
        <taxon>Adiantum</taxon>
    </lineage>
</organism>
<feature type="non-terminal residue" evidence="1">
    <location>
        <position position="53"/>
    </location>
</feature>
<comment type="caution">
    <text evidence="1">The sequence shown here is derived from an EMBL/GenBank/DDBJ whole genome shotgun (WGS) entry which is preliminary data.</text>
</comment>
<reference evidence="1" key="1">
    <citation type="submission" date="2021-01" db="EMBL/GenBank/DDBJ databases">
        <title>Adiantum capillus-veneris genome.</title>
        <authorList>
            <person name="Fang Y."/>
            <person name="Liao Q."/>
        </authorList>
    </citation>
    <scope>NUCLEOTIDE SEQUENCE</scope>
    <source>
        <strain evidence="1">H3</strain>
        <tissue evidence="1">Leaf</tissue>
    </source>
</reference>
<gene>
    <name evidence="1" type="ORF">GOP47_0002908</name>
</gene>